<dbReference type="Gene3D" id="3.90.10.10">
    <property type="entry name" value="Cytochrome C3"/>
    <property type="match status" value="1"/>
</dbReference>
<dbReference type="Pfam" id="PF13181">
    <property type="entry name" value="TPR_8"/>
    <property type="match status" value="1"/>
</dbReference>
<gene>
    <name evidence="6" type="ORF">EI77_02092</name>
</gene>
<dbReference type="EMBL" id="SOCA01000003">
    <property type="protein sequence ID" value="TDU70974.1"/>
    <property type="molecule type" value="Genomic_DNA"/>
</dbReference>
<dbReference type="OrthoDB" id="9814800at2"/>
<dbReference type="Gene3D" id="1.10.1130.10">
    <property type="entry name" value="Flavocytochrome C3, Chain A"/>
    <property type="match status" value="2"/>
</dbReference>
<dbReference type="InterPro" id="IPR019734">
    <property type="entry name" value="TPR_rpt"/>
</dbReference>
<dbReference type="InterPro" id="IPR036280">
    <property type="entry name" value="Multihaem_cyt_sf"/>
</dbReference>
<keyword evidence="4" id="KW-0812">Transmembrane</keyword>
<keyword evidence="2" id="KW-0802">TPR repeat</keyword>
<dbReference type="PANTHER" id="PTHR35038">
    <property type="entry name" value="DISSIMILATORY SULFITE REDUCTASE SIRA"/>
    <property type="match status" value="1"/>
</dbReference>
<evidence type="ECO:0000256" key="2">
    <source>
        <dbReference type="PROSITE-ProRule" id="PRU00339"/>
    </source>
</evidence>
<keyword evidence="4" id="KW-0472">Membrane</keyword>
<dbReference type="PROSITE" id="PS50005">
    <property type="entry name" value="TPR"/>
    <property type="match status" value="3"/>
</dbReference>
<feature type="repeat" description="TPR" evidence="2">
    <location>
        <begin position="703"/>
        <end position="736"/>
    </location>
</feature>
<dbReference type="InterPro" id="IPR023155">
    <property type="entry name" value="Cyt_c-552/4"/>
</dbReference>
<organism evidence="6 7">
    <name type="scientific">Prosthecobacter fusiformis</name>
    <dbReference type="NCBI Taxonomy" id="48464"/>
    <lineage>
        <taxon>Bacteria</taxon>
        <taxon>Pseudomonadati</taxon>
        <taxon>Verrucomicrobiota</taxon>
        <taxon>Verrucomicrobiia</taxon>
        <taxon>Verrucomicrobiales</taxon>
        <taxon>Verrucomicrobiaceae</taxon>
        <taxon>Prosthecobacter</taxon>
    </lineage>
</organism>
<dbReference type="PANTHER" id="PTHR35038:SF8">
    <property type="entry name" value="C-TYPE POLYHEME CYTOCHROME OMCC"/>
    <property type="match status" value="1"/>
</dbReference>
<dbReference type="Pfam" id="PF13435">
    <property type="entry name" value="Cytochrome_C554"/>
    <property type="match status" value="1"/>
</dbReference>
<dbReference type="Gene3D" id="1.25.10.10">
    <property type="entry name" value="Leucine-rich Repeat Variant"/>
    <property type="match status" value="1"/>
</dbReference>
<dbReference type="SMART" id="SM00028">
    <property type="entry name" value="TPR"/>
    <property type="match status" value="5"/>
</dbReference>
<evidence type="ECO:0000313" key="7">
    <source>
        <dbReference type="Proteomes" id="UP000295662"/>
    </source>
</evidence>
<feature type="transmembrane region" description="Helical" evidence="4">
    <location>
        <begin position="30"/>
        <end position="49"/>
    </location>
</feature>
<dbReference type="SUPFAM" id="SSF48371">
    <property type="entry name" value="ARM repeat"/>
    <property type="match status" value="1"/>
</dbReference>
<feature type="repeat" description="TPR" evidence="2">
    <location>
        <begin position="601"/>
        <end position="634"/>
    </location>
</feature>
<accession>A0A4R7RYF1</accession>
<sequence>MKKRRQEPKRAETPPTPSEEAGKERGGMGAVGLVLGMVVLIGLIGWGMWPKKKNYTPVPVAVVPTKKVEPYVMPDEKAAYAEYAGSQSCKECHAAEFGKWENSHHGLAERKPDDKLDLAGFHPPQIFKHGTQTTEARKKDGVYELISLGFGGKKEAYSVERVIGHAPLRQFLVHGQNGRLHAMEACFDPKKGDWFNVYGDEDRVPGEWGHWTGRGMVWNQMCASCHNTRVRKNYDMETDSYRTSMTELTVSCESCHGPMKAHDDWQREYKGSGKKDPTVVKWTRDQQVENCAGCHARRGEITGDFVPGDSFWDHYLLTITDHTDIYYPDGQIRDENYEFASFFSSRMYHSGVRCMDCHDMHSMKTILPGNQLCMRCHTPGGFPNAPAILPEMHSFHQATSTGNECINCHMPQTTYMQRHPRHDHGFTIPDPLLTKEYGVPNACNKCHTDQTVDWALAATDKWYGERMNRKTRSRAVAIAKARQGNPEGRDELLKLLESDETPHWKASATLLLDRWVAEPQVQQALARQMEHEHPLVRQSAARILEPALQNSAIRSATEKLLEDPSRSVRVTAAWSLRDSLNLDSAAGKDLQHMLRLNADQPSGQMQMGQFYYAQRDVPSAIRHMETAIRWDPNSPPFHHDLALLYSAAGNTPKVIEKLRDAIRLAPNEGQFHYELGLALSETGDMEATIAALKECVRVAPQFARAWYNLGLAFNGQGRTAEAMDALRRGETADPTDPGIPYARATILAQLGQKQQAMDAAQKALSINPGFQEARQLLMMLNR</sequence>
<evidence type="ECO:0000259" key="5">
    <source>
        <dbReference type="Pfam" id="PF13435"/>
    </source>
</evidence>
<evidence type="ECO:0000256" key="1">
    <source>
        <dbReference type="ARBA" id="ARBA00022729"/>
    </source>
</evidence>
<name>A0A4R7RYF1_9BACT</name>
<keyword evidence="4" id="KW-1133">Transmembrane helix</keyword>
<dbReference type="RefSeq" id="WP_133795168.1">
    <property type="nucleotide sequence ID" value="NZ_SOCA01000003.1"/>
</dbReference>
<protein>
    <submittedName>
        <fullName evidence="6">Tetratricopeptide (TPR) repeat protein</fullName>
    </submittedName>
</protein>
<comment type="caution">
    <text evidence="6">The sequence shown here is derived from an EMBL/GenBank/DDBJ whole genome shotgun (WGS) entry which is preliminary data.</text>
</comment>
<dbReference type="Proteomes" id="UP000295662">
    <property type="component" value="Unassembled WGS sequence"/>
</dbReference>
<proteinExistence type="predicted"/>
<feature type="region of interest" description="Disordered" evidence="3">
    <location>
        <begin position="1"/>
        <end position="26"/>
    </location>
</feature>
<dbReference type="SUPFAM" id="SSF48695">
    <property type="entry name" value="Multiheme cytochromes"/>
    <property type="match status" value="1"/>
</dbReference>
<dbReference type="CDD" id="cd08168">
    <property type="entry name" value="Cytochrom_C3"/>
    <property type="match status" value="1"/>
</dbReference>
<keyword evidence="7" id="KW-1185">Reference proteome</keyword>
<dbReference type="AlphaFoldDB" id="A0A4R7RYF1"/>
<dbReference type="InterPro" id="IPR011989">
    <property type="entry name" value="ARM-like"/>
</dbReference>
<dbReference type="Gene3D" id="1.25.40.10">
    <property type="entry name" value="Tetratricopeptide repeat domain"/>
    <property type="match status" value="1"/>
</dbReference>
<dbReference type="Pfam" id="PF13432">
    <property type="entry name" value="TPR_16"/>
    <property type="match status" value="1"/>
</dbReference>
<dbReference type="InterPro" id="IPR011990">
    <property type="entry name" value="TPR-like_helical_dom_sf"/>
</dbReference>
<evidence type="ECO:0000256" key="4">
    <source>
        <dbReference type="SAM" id="Phobius"/>
    </source>
</evidence>
<keyword evidence="1" id="KW-0732">Signal</keyword>
<reference evidence="6 7" key="1">
    <citation type="submission" date="2019-03" db="EMBL/GenBank/DDBJ databases">
        <title>Genomic Encyclopedia of Archaeal and Bacterial Type Strains, Phase II (KMG-II): from individual species to whole genera.</title>
        <authorList>
            <person name="Goeker M."/>
        </authorList>
    </citation>
    <scope>NUCLEOTIDE SEQUENCE [LARGE SCALE GENOMIC DNA]</scope>
    <source>
        <strain evidence="6 7">ATCC 25309</strain>
    </source>
</reference>
<dbReference type="InterPro" id="IPR051829">
    <property type="entry name" value="Multiheme_Cytochr_ET"/>
</dbReference>
<dbReference type="SUPFAM" id="SSF48452">
    <property type="entry name" value="TPR-like"/>
    <property type="match status" value="1"/>
</dbReference>
<dbReference type="InterPro" id="IPR016024">
    <property type="entry name" value="ARM-type_fold"/>
</dbReference>
<evidence type="ECO:0000313" key="6">
    <source>
        <dbReference type="EMBL" id="TDU70974.1"/>
    </source>
</evidence>
<feature type="domain" description="Cytochrome c-552/4" evidence="5">
    <location>
        <begin position="219"/>
        <end position="257"/>
    </location>
</feature>
<evidence type="ECO:0000256" key="3">
    <source>
        <dbReference type="SAM" id="MobiDB-lite"/>
    </source>
</evidence>
<feature type="repeat" description="TPR" evidence="2">
    <location>
        <begin position="635"/>
        <end position="668"/>
    </location>
</feature>